<keyword evidence="3" id="KW-1185">Reference proteome</keyword>
<name>A0A8S1YP09_PAROT</name>
<dbReference type="Pfam" id="PF00805">
    <property type="entry name" value="Pentapeptide"/>
    <property type="match status" value="1"/>
</dbReference>
<protein>
    <submittedName>
        <fullName evidence="2">Uncharacterized protein</fullName>
    </submittedName>
</protein>
<evidence type="ECO:0000313" key="3">
    <source>
        <dbReference type="Proteomes" id="UP000683925"/>
    </source>
</evidence>
<evidence type="ECO:0000256" key="1">
    <source>
        <dbReference type="PROSITE-ProRule" id="PRU00221"/>
    </source>
</evidence>
<reference evidence="2" key="1">
    <citation type="submission" date="2021-01" db="EMBL/GenBank/DDBJ databases">
        <authorList>
            <consortium name="Genoscope - CEA"/>
            <person name="William W."/>
        </authorList>
    </citation>
    <scope>NUCLEOTIDE SEQUENCE</scope>
</reference>
<dbReference type="PROSITE" id="PS50082">
    <property type="entry name" value="WD_REPEATS_2"/>
    <property type="match status" value="3"/>
</dbReference>
<dbReference type="SMART" id="SM00320">
    <property type="entry name" value="WD40"/>
    <property type="match status" value="4"/>
</dbReference>
<dbReference type="Proteomes" id="UP000683925">
    <property type="component" value="Unassembled WGS sequence"/>
</dbReference>
<dbReference type="AlphaFoldDB" id="A0A8S1YP09"/>
<dbReference type="PROSITE" id="PS50294">
    <property type="entry name" value="WD_REPEATS_REGION"/>
    <property type="match status" value="3"/>
</dbReference>
<keyword evidence="1" id="KW-0853">WD repeat</keyword>
<gene>
    <name evidence="2" type="ORF">POCTA_138.1.T2210001</name>
</gene>
<accession>A0A8S1YP09</accession>
<dbReference type="InterPro" id="IPR001680">
    <property type="entry name" value="WD40_rpt"/>
</dbReference>
<feature type="repeat" description="WD" evidence="1">
    <location>
        <begin position="333"/>
        <end position="374"/>
    </location>
</feature>
<feature type="repeat" description="WD" evidence="1">
    <location>
        <begin position="209"/>
        <end position="250"/>
    </location>
</feature>
<dbReference type="InterPro" id="IPR019775">
    <property type="entry name" value="WD40_repeat_CS"/>
</dbReference>
<dbReference type="InterPro" id="IPR001646">
    <property type="entry name" value="5peptide_repeat"/>
</dbReference>
<dbReference type="CDD" id="cd00200">
    <property type="entry name" value="WD40"/>
    <property type="match status" value="1"/>
</dbReference>
<dbReference type="PANTHER" id="PTHR45333">
    <property type="entry name" value="MEMBRANE PROTEIN-RELATED"/>
    <property type="match status" value="1"/>
</dbReference>
<dbReference type="Pfam" id="PF00400">
    <property type="entry name" value="WD40"/>
    <property type="match status" value="4"/>
</dbReference>
<proteinExistence type="predicted"/>
<evidence type="ECO:0000313" key="2">
    <source>
        <dbReference type="EMBL" id="CAD8215271.1"/>
    </source>
</evidence>
<dbReference type="EMBL" id="CAJJDP010000225">
    <property type="protein sequence ID" value="CAD8215271.1"/>
    <property type="molecule type" value="Genomic_DNA"/>
</dbReference>
<dbReference type="PANTHER" id="PTHR45333:SF1">
    <property type="entry name" value="CHROMOSOME UNDETERMINED SCAFFOLD_625, WHOLE GENOME SHOTGUN SEQUENCE"/>
    <property type="match status" value="1"/>
</dbReference>
<organism evidence="2 3">
    <name type="scientific">Paramecium octaurelia</name>
    <dbReference type="NCBI Taxonomy" id="43137"/>
    <lineage>
        <taxon>Eukaryota</taxon>
        <taxon>Sar</taxon>
        <taxon>Alveolata</taxon>
        <taxon>Ciliophora</taxon>
        <taxon>Intramacronucleata</taxon>
        <taxon>Oligohymenophorea</taxon>
        <taxon>Peniculida</taxon>
        <taxon>Parameciidae</taxon>
        <taxon>Paramecium</taxon>
    </lineage>
</organism>
<sequence length="456" mass="51582">MNCLKTQVGDLYGLLAQSKAVDEAIFPNLIKIFKRQKIQDCLEFLSQDQNQWQVEKERQDEQMVEVGKYNIKTITDVLKKLQDHKFNQQNYSRENYKEIKKDLIIKISLDKKITKFIKFLVHLTAFDERYIQCGSNSLHLLVQMKVDLKESCFENIKIRNTSLIGANLVRCDLSGSEFENVIISGVNLNQAKLFNCKWRNLGINEGIEMNGHADIVNQVCFSPDEKSLASCSDDNYVILWDVKTEKRKYVLQGKRQVKSVCFSSNGTALASCSGTFVYVWNLRTGKQILKLDGSSKAMISICYSSDGTTLASCSSDRSILFWDVKTGQQKIVLDSHSDDVRSVCFTPDGTTLASGSGDNSIRFWDVSTAQKILFSDNFQKDTQAQFQSSTIINNGLPQSATSIITVLRISQNPNFDAQGALILNGEFVNHQSLNLKSFFKFKGSLILENYTELKQE</sequence>
<dbReference type="OrthoDB" id="71437at2759"/>
<feature type="repeat" description="WD" evidence="1">
    <location>
        <begin position="291"/>
        <end position="332"/>
    </location>
</feature>
<comment type="caution">
    <text evidence="2">The sequence shown here is derived from an EMBL/GenBank/DDBJ whole genome shotgun (WGS) entry which is preliminary data.</text>
</comment>
<dbReference type="PROSITE" id="PS00678">
    <property type="entry name" value="WD_REPEATS_1"/>
    <property type="match status" value="3"/>
</dbReference>